<dbReference type="InterPro" id="IPR025194">
    <property type="entry name" value="RodZ-like_C"/>
</dbReference>
<keyword evidence="1" id="KW-0812">Transmembrane</keyword>
<evidence type="ECO:0000313" key="3">
    <source>
        <dbReference type="EMBL" id="PSW19668.1"/>
    </source>
</evidence>
<dbReference type="NCBIfam" id="NF008109">
    <property type="entry name" value="PRK10856.1"/>
    <property type="match status" value="1"/>
</dbReference>
<evidence type="ECO:0000313" key="4">
    <source>
        <dbReference type="Proteomes" id="UP000241771"/>
    </source>
</evidence>
<dbReference type="InterPro" id="IPR010982">
    <property type="entry name" value="Lambda_DNA-bd_dom_sf"/>
</dbReference>
<dbReference type="SMART" id="SM00530">
    <property type="entry name" value="HTH_XRE"/>
    <property type="match status" value="1"/>
</dbReference>
<accession>A0A2T3NTU5</accession>
<gene>
    <name evidence="3" type="ORF">C9I98_12225</name>
</gene>
<keyword evidence="1" id="KW-0472">Membrane</keyword>
<dbReference type="Gene3D" id="1.10.260.40">
    <property type="entry name" value="lambda repressor-like DNA-binding domains"/>
    <property type="match status" value="1"/>
</dbReference>
<dbReference type="PROSITE" id="PS50943">
    <property type="entry name" value="HTH_CROC1"/>
    <property type="match status" value="1"/>
</dbReference>
<dbReference type="OrthoDB" id="9790252at2"/>
<keyword evidence="4" id="KW-1185">Reference proteome</keyword>
<proteinExistence type="predicted"/>
<keyword evidence="1" id="KW-1133">Transmembrane helix</keyword>
<sequence>MNTEQNEERSTEDVILPGDMLRQAREKLGYSQKDVASRLRLRLSVVNDIEQNNFEEAQLATFTRGYVRSYAKFVGLDEAEVLAKLDHFGHAQPQEQEMQSFSRRTKREAHDSRIMRLTWALAALFIGLTGVWWWQSLQVSPDTELANSAGTQQAQPLDESLATGVTETTSDVVTVLEANPSEEASVVSTLTTDDVEPVVTAEVQEPTASFEDSFTEEAPVDEFTASDDVDSADSLAGEQLAGVISEEESEAVVVESALELSFSGDCWIDIRDANGKRLDTGIKKAGDVLKLDGNEPFRVVLGAPGVVTMSYKGEPVDLSGYPAGKVARLKLPQ</sequence>
<name>A0A2T3NTU5_9GAMM</name>
<dbReference type="PANTHER" id="PTHR34475:SF1">
    <property type="entry name" value="CYTOSKELETON PROTEIN RODZ"/>
    <property type="match status" value="1"/>
</dbReference>
<dbReference type="SUPFAM" id="SSF47413">
    <property type="entry name" value="lambda repressor-like DNA-binding domains"/>
    <property type="match status" value="1"/>
</dbReference>
<dbReference type="EMBL" id="PYMA01000006">
    <property type="protein sequence ID" value="PSW19668.1"/>
    <property type="molecule type" value="Genomic_DNA"/>
</dbReference>
<dbReference type="AlphaFoldDB" id="A0A2T3NTU5"/>
<dbReference type="Pfam" id="PF13464">
    <property type="entry name" value="RodZ_C"/>
    <property type="match status" value="1"/>
</dbReference>
<reference evidence="3 4" key="1">
    <citation type="submission" date="2018-01" db="EMBL/GenBank/DDBJ databases">
        <title>Whole genome sequencing of Histamine producing bacteria.</title>
        <authorList>
            <person name="Butler K."/>
        </authorList>
    </citation>
    <scope>NUCLEOTIDE SEQUENCE [LARGE SCALE GENOMIC DNA]</scope>
    <source>
        <strain evidence="3 4">DSM 100436</strain>
    </source>
</reference>
<protein>
    <submittedName>
        <fullName evidence="3">Cytoskeleton protein RodZ</fullName>
    </submittedName>
</protein>
<dbReference type="Pfam" id="PF13413">
    <property type="entry name" value="HTH_25"/>
    <property type="match status" value="1"/>
</dbReference>
<feature type="domain" description="HTH cro/C1-type" evidence="2">
    <location>
        <begin position="21"/>
        <end position="53"/>
    </location>
</feature>
<dbReference type="InterPro" id="IPR050400">
    <property type="entry name" value="Bact_Cytoskel_RodZ"/>
</dbReference>
<evidence type="ECO:0000259" key="2">
    <source>
        <dbReference type="PROSITE" id="PS50943"/>
    </source>
</evidence>
<dbReference type="Proteomes" id="UP000241771">
    <property type="component" value="Unassembled WGS sequence"/>
</dbReference>
<organism evidence="3 4">
    <name type="scientific">Photobacterium sanctipauli</name>
    <dbReference type="NCBI Taxonomy" id="1342794"/>
    <lineage>
        <taxon>Bacteria</taxon>
        <taxon>Pseudomonadati</taxon>
        <taxon>Pseudomonadota</taxon>
        <taxon>Gammaproteobacteria</taxon>
        <taxon>Vibrionales</taxon>
        <taxon>Vibrionaceae</taxon>
        <taxon>Photobacterium</taxon>
    </lineage>
</organism>
<evidence type="ECO:0000256" key="1">
    <source>
        <dbReference type="SAM" id="Phobius"/>
    </source>
</evidence>
<dbReference type="InterPro" id="IPR001387">
    <property type="entry name" value="Cro/C1-type_HTH"/>
</dbReference>
<dbReference type="PANTHER" id="PTHR34475">
    <property type="match status" value="1"/>
</dbReference>
<feature type="transmembrane region" description="Helical" evidence="1">
    <location>
        <begin position="114"/>
        <end position="134"/>
    </location>
</feature>
<dbReference type="GO" id="GO:0003677">
    <property type="term" value="F:DNA binding"/>
    <property type="evidence" value="ECO:0007669"/>
    <property type="project" value="InterPro"/>
</dbReference>
<dbReference type="RefSeq" id="WP_036821885.1">
    <property type="nucleotide sequence ID" value="NZ_JGVO01000364.1"/>
</dbReference>
<comment type="caution">
    <text evidence="3">The sequence shown here is derived from an EMBL/GenBank/DDBJ whole genome shotgun (WGS) entry which is preliminary data.</text>
</comment>
<dbReference type="CDD" id="cd00093">
    <property type="entry name" value="HTH_XRE"/>
    <property type="match status" value="1"/>
</dbReference>